<reference evidence="2" key="1">
    <citation type="journal article" date="2019" name="Int. J. Syst. Evol. Microbiol.">
        <title>The Global Catalogue of Microorganisms (GCM) 10K type strain sequencing project: providing services to taxonomists for standard genome sequencing and annotation.</title>
        <authorList>
            <consortium name="The Broad Institute Genomics Platform"/>
            <consortium name="The Broad Institute Genome Sequencing Center for Infectious Disease"/>
            <person name="Wu L."/>
            <person name="Ma J."/>
        </authorList>
    </citation>
    <scope>NUCLEOTIDE SEQUENCE [LARGE SCALE GENOMIC DNA]</scope>
    <source>
        <strain evidence="2">JCM 16904</strain>
    </source>
</reference>
<comment type="caution">
    <text evidence="1">The sequence shown here is derived from an EMBL/GenBank/DDBJ whole genome shotgun (WGS) entry which is preliminary data.</text>
</comment>
<dbReference type="EMBL" id="BAAAZP010000101">
    <property type="protein sequence ID" value="GAA3684680.1"/>
    <property type="molecule type" value="Genomic_DNA"/>
</dbReference>
<sequence>MTTDPLRLAVIAGSVRDGRRRVRGGDPEYIHSYPAAPKNAVDWHNPWTK</sequence>
<protein>
    <submittedName>
        <fullName evidence="1">Uncharacterized protein</fullName>
    </submittedName>
</protein>
<evidence type="ECO:0000313" key="2">
    <source>
        <dbReference type="Proteomes" id="UP001500902"/>
    </source>
</evidence>
<keyword evidence="2" id="KW-1185">Reference proteome</keyword>
<evidence type="ECO:0000313" key="1">
    <source>
        <dbReference type="EMBL" id="GAA3684680.1"/>
    </source>
</evidence>
<proteinExistence type="predicted"/>
<dbReference type="Proteomes" id="UP001500902">
    <property type="component" value="Unassembled WGS sequence"/>
</dbReference>
<organism evidence="1 2">
    <name type="scientific">Nonomuraea antimicrobica</name>
    <dbReference type="NCBI Taxonomy" id="561173"/>
    <lineage>
        <taxon>Bacteria</taxon>
        <taxon>Bacillati</taxon>
        <taxon>Actinomycetota</taxon>
        <taxon>Actinomycetes</taxon>
        <taxon>Streptosporangiales</taxon>
        <taxon>Streptosporangiaceae</taxon>
        <taxon>Nonomuraea</taxon>
    </lineage>
</organism>
<name>A0ABP7CD50_9ACTN</name>
<accession>A0ABP7CD50</accession>
<gene>
    <name evidence="1" type="ORF">GCM10022224_056770</name>
</gene>
<dbReference type="RefSeq" id="WP_344884642.1">
    <property type="nucleotide sequence ID" value="NZ_BAAAZP010000101.1"/>
</dbReference>